<dbReference type="PANTHER" id="PTHR43968">
    <property type="match status" value="1"/>
</dbReference>
<dbReference type="GO" id="GO:0016740">
    <property type="term" value="F:transferase activity"/>
    <property type="evidence" value="ECO:0007669"/>
    <property type="project" value="UniProtKB-KW"/>
</dbReference>
<dbReference type="PANTHER" id="PTHR43968:SF6">
    <property type="entry name" value="GLUTATHIONE S-TRANSFERASE OMEGA"/>
    <property type="match status" value="1"/>
</dbReference>
<evidence type="ECO:0000259" key="1">
    <source>
        <dbReference type="PROSITE" id="PS50404"/>
    </source>
</evidence>
<dbReference type="GO" id="GO:0005737">
    <property type="term" value="C:cytoplasm"/>
    <property type="evidence" value="ECO:0007669"/>
    <property type="project" value="TreeGrafter"/>
</dbReference>
<dbReference type="OrthoDB" id="4951845at2759"/>
<dbReference type="InterPro" id="IPR036282">
    <property type="entry name" value="Glutathione-S-Trfase_C_sf"/>
</dbReference>
<evidence type="ECO:0000313" key="3">
    <source>
        <dbReference type="Proteomes" id="UP000236333"/>
    </source>
</evidence>
<accession>A0A2J7ZZR3</accession>
<keyword evidence="2" id="KW-0808">Transferase</keyword>
<protein>
    <submittedName>
        <fullName evidence="2">Putative glutathione S-transferase BZ2</fullName>
    </submittedName>
</protein>
<dbReference type="Proteomes" id="UP000236333">
    <property type="component" value="Unassembled WGS sequence"/>
</dbReference>
<gene>
    <name evidence="2" type="ORF">TSOC_007958</name>
</gene>
<proteinExistence type="predicted"/>
<feature type="domain" description="GST N-terminal" evidence="1">
    <location>
        <begin position="28"/>
        <end position="113"/>
    </location>
</feature>
<dbReference type="Gene3D" id="3.40.30.10">
    <property type="entry name" value="Glutaredoxin"/>
    <property type="match status" value="1"/>
</dbReference>
<keyword evidence="3" id="KW-1185">Reference proteome</keyword>
<dbReference type="InterPro" id="IPR036249">
    <property type="entry name" value="Thioredoxin-like_sf"/>
</dbReference>
<name>A0A2J7ZZR3_9CHLO</name>
<reference evidence="2 3" key="1">
    <citation type="journal article" date="2017" name="Mol. Biol. Evol.">
        <title>The 4-celled Tetrabaena socialis nuclear genome reveals the essential components for genetic control of cell number at the origin of multicellularity in the volvocine lineage.</title>
        <authorList>
            <person name="Featherston J."/>
            <person name="Arakaki Y."/>
            <person name="Hanschen E.R."/>
            <person name="Ferris P.J."/>
            <person name="Michod R.E."/>
            <person name="Olson B.J.S.C."/>
            <person name="Nozaki H."/>
            <person name="Durand P.M."/>
        </authorList>
    </citation>
    <scope>NUCLEOTIDE SEQUENCE [LARGE SCALE GENOMIC DNA]</scope>
    <source>
        <strain evidence="2 3">NIES-571</strain>
    </source>
</reference>
<sequence>MQIAKVQPGRGHRGARLAPRALPRLLDIRLALYDDPHSEYSAKVKVALRGKGIDFDLLSLPCGSSRSPEYLALNPLGKIPALVVTNIRTGAKDVVVESEVILEYLEDLQLPGAAPLLPVEPLARSKARLISRYHDLYLEPALRRLYSQVAPATRDDGVVAEAVPALLARLSELQSLLPDLPGRAFALTSEAEGLGFADCGYPGALLYAELILAALGVPGGLEYERLGLGRIGRWREALWGHEGVRAVLAELRPAAEEWVEGKLRS</sequence>
<dbReference type="InterPro" id="IPR050983">
    <property type="entry name" value="GST_Omega/HSP26"/>
</dbReference>
<dbReference type="EMBL" id="PGGS01000281">
    <property type="protein sequence ID" value="PNH05761.1"/>
    <property type="molecule type" value="Genomic_DNA"/>
</dbReference>
<evidence type="ECO:0000313" key="2">
    <source>
        <dbReference type="EMBL" id="PNH05761.1"/>
    </source>
</evidence>
<dbReference type="SUPFAM" id="SSF52833">
    <property type="entry name" value="Thioredoxin-like"/>
    <property type="match status" value="1"/>
</dbReference>
<comment type="caution">
    <text evidence="2">The sequence shown here is derived from an EMBL/GenBank/DDBJ whole genome shotgun (WGS) entry which is preliminary data.</text>
</comment>
<dbReference type="AlphaFoldDB" id="A0A2J7ZZR3"/>
<dbReference type="CDD" id="cd00570">
    <property type="entry name" value="GST_N_family"/>
    <property type="match status" value="1"/>
</dbReference>
<dbReference type="Gene3D" id="1.20.1050.10">
    <property type="match status" value="1"/>
</dbReference>
<dbReference type="InterPro" id="IPR004045">
    <property type="entry name" value="Glutathione_S-Trfase_N"/>
</dbReference>
<dbReference type="PROSITE" id="PS50404">
    <property type="entry name" value="GST_NTER"/>
    <property type="match status" value="1"/>
</dbReference>
<dbReference type="SUPFAM" id="SSF47616">
    <property type="entry name" value="GST C-terminal domain-like"/>
    <property type="match status" value="1"/>
</dbReference>
<dbReference type="Pfam" id="PF13417">
    <property type="entry name" value="GST_N_3"/>
    <property type="match status" value="1"/>
</dbReference>
<organism evidence="2 3">
    <name type="scientific">Tetrabaena socialis</name>
    <dbReference type="NCBI Taxonomy" id="47790"/>
    <lineage>
        <taxon>Eukaryota</taxon>
        <taxon>Viridiplantae</taxon>
        <taxon>Chlorophyta</taxon>
        <taxon>core chlorophytes</taxon>
        <taxon>Chlorophyceae</taxon>
        <taxon>CS clade</taxon>
        <taxon>Chlamydomonadales</taxon>
        <taxon>Tetrabaenaceae</taxon>
        <taxon>Tetrabaena</taxon>
    </lineage>
</organism>